<feature type="region of interest" description="Disordered" evidence="5">
    <location>
        <begin position="451"/>
        <end position="473"/>
    </location>
</feature>
<dbReference type="Proteomes" id="UP000799444">
    <property type="component" value="Unassembled WGS sequence"/>
</dbReference>
<evidence type="ECO:0000256" key="6">
    <source>
        <dbReference type="SAM" id="Phobius"/>
    </source>
</evidence>
<comment type="caution">
    <text evidence="8">The sequence shown here is derived from an EMBL/GenBank/DDBJ whole genome shotgun (WGS) entry which is preliminary data.</text>
</comment>
<dbReference type="GO" id="GO:0015355">
    <property type="term" value="F:secondary active monocarboxylate transmembrane transporter activity"/>
    <property type="evidence" value="ECO:0007669"/>
    <property type="project" value="TreeGrafter"/>
</dbReference>
<dbReference type="OrthoDB" id="5296287at2759"/>
<comment type="subcellular location">
    <subcellularLocation>
        <location evidence="1">Membrane</location>
        <topology evidence="1">Multi-pass membrane protein</topology>
    </subcellularLocation>
</comment>
<dbReference type="PANTHER" id="PTHR23508">
    <property type="entry name" value="CARBOXYLIC ACID TRANSPORTER PROTEIN HOMOLOG"/>
    <property type="match status" value="1"/>
</dbReference>
<proteinExistence type="predicted"/>
<feature type="transmembrane region" description="Helical" evidence="6">
    <location>
        <begin position="411"/>
        <end position="436"/>
    </location>
</feature>
<feature type="transmembrane region" description="Helical" evidence="6">
    <location>
        <begin position="74"/>
        <end position="96"/>
    </location>
</feature>
<dbReference type="InterPro" id="IPR036259">
    <property type="entry name" value="MFS_trans_sf"/>
</dbReference>
<evidence type="ECO:0000256" key="3">
    <source>
        <dbReference type="ARBA" id="ARBA00022989"/>
    </source>
</evidence>
<accession>A0A9P4QTA4</accession>
<keyword evidence="4 6" id="KW-0472">Membrane</keyword>
<evidence type="ECO:0000256" key="4">
    <source>
        <dbReference type="ARBA" id="ARBA00023136"/>
    </source>
</evidence>
<dbReference type="Pfam" id="PF00083">
    <property type="entry name" value="Sugar_tr"/>
    <property type="match status" value="1"/>
</dbReference>
<feature type="transmembrane region" description="Helical" evidence="6">
    <location>
        <begin position="165"/>
        <end position="184"/>
    </location>
</feature>
<reference evidence="8" key="1">
    <citation type="journal article" date="2020" name="Stud. Mycol.">
        <title>101 Dothideomycetes genomes: a test case for predicting lifestyles and emergence of pathogens.</title>
        <authorList>
            <person name="Haridas S."/>
            <person name="Albert R."/>
            <person name="Binder M."/>
            <person name="Bloem J."/>
            <person name="Labutti K."/>
            <person name="Salamov A."/>
            <person name="Andreopoulos B."/>
            <person name="Baker S."/>
            <person name="Barry K."/>
            <person name="Bills G."/>
            <person name="Bluhm B."/>
            <person name="Cannon C."/>
            <person name="Castanera R."/>
            <person name="Culley D."/>
            <person name="Daum C."/>
            <person name="Ezra D."/>
            <person name="Gonzalez J."/>
            <person name="Henrissat B."/>
            <person name="Kuo A."/>
            <person name="Liang C."/>
            <person name="Lipzen A."/>
            <person name="Lutzoni F."/>
            <person name="Magnuson J."/>
            <person name="Mondo S."/>
            <person name="Nolan M."/>
            <person name="Ohm R."/>
            <person name="Pangilinan J."/>
            <person name="Park H.-J."/>
            <person name="Ramirez L."/>
            <person name="Alfaro M."/>
            <person name="Sun H."/>
            <person name="Tritt A."/>
            <person name="Yoshinaga Y."/>
            <person name="Zwiers L.-H."/>
            <person name="Turgeon B."/>
            <person name="Goodwin S."/>
            <person name="Spatafora J."/>
            <person name="Crous P."/>
            <person name="Grigoriev I."/>
        </authorList>
    </citation>
    <scope>NUCLEOTIDE SEQUENCE</scope>
    <source>
        <strain evidence="8">CBS 125425</strain>
    </source>
</reference>
<dbReference type="InterPro" id="IPR020846">
    <property type="entry name" value="MFS_dom"/>
</dbReference>
<feature type="transmembrane region" description="Helical" evidence="6">
    <location>
        <begin position="317"/>
        <end position="335"/>
    </location>
</feature>
<evidence type="ECO:0000313" key="8">
    <source>
        <dbReference type="EMBL" id="KAF2732050.1"/>
    </source>
</evidence>
<dbReference type="GO" id="GO:0005886">
    <property type="term" value="C:plasma membrane"/>
    <property type="evidence" value="ECO:0007669"/>
    <property type="project" value="TreeGrafter"/>
</dbReference>
<keyword evidence="2 6" id="KW-0812">Transmembrane</keyword>
<feature type="domain" description="Major facilitator superfamily (MFS) profile" evidence="7">
    <location>
        <begin position="38"/>
        <end position="440"/>
    </location>
</feature>
<keyword evidence="9" id="KW-1185">Reference proteome</keyword>
<dbReference type="PANTHER" id="PTHR23508:SF10">
    <property type="entry name" value="CARBOXYLIC ACID TRANSPORTER PROTEIN HOMOLOG"/>
    <property type="match status" value="1"/>
</dbReference>
<evidence type="ECO:0000259" key="7">
    <source>
        <dbReference type="PROSITE" id="PS50850"/>
    </source>
</evidence>
<feature type="transmembrane region" description="Helical" evidence="6">
    <location>
        <begin position="248"/>
        <end position="266"/>
    </location>
</feature>
<gene>
    <name evidence="8" type="ORF">EJ04DRAFT_470842</name>
</gene>
<protein>
    <submittedName>
        <fullName evidence="8">MFS general substrate transporter</fullName>
    </submittedName>
</protein>
<evidence type="ECO:0000256" key="2">
    <source>
        <dbReference type="ARBA" id="ARBA00022692"/>
    </source>
</evidence>
<evidence type="ECO:0000256" key="1">
    <source>
        <dbReference type="ARBA" id="ARBA00004141"/>
    </source>
</evidence>
<evidence type="ECO:0000313" key="9">
    <source>
        <dbReference type="Proteomes" id="UP000799444"/>
    </source>
</evidence>
<feature type="transmembrane region" description="Helical" evidence="6">
    <location>
        <begin position="196"/>
        <end position="215"/>
    </location>
</feature>
<name>A0A9P4QTA4_9PLEO</name>
<evidence type="ECO:0000256" key="5">
    <source>
        <dbReference type="SAM" id="MobiDB-lite"/>
    </source>
</evidence>
<feature type="transmembrane region" description="Helical" evidence="6">
    <location>
        <begin position="102"/>
        <end position="122"/>
    </location>
</feature>
<dbReference type="InterPro" id="IPR005828">
    <property type="entry name" value="MFS_sugar_transport-like"/>
</dbReference>
<organism evidence="8 9">
    <name type="scientific">Polyplosphaeria fusca</name>
    <dbReference type="NCBI Taxonomy" id="682080"/>
    <lineage>
        <taxon>Eukaryota</taxon>
        <taxon>Fungi</taxon>
        <taxon>Dikarya</taxon>
        <taxon>Ascomycota</taxon>
        <taxon>Pezizomycotina</taxon>
        <taxon>Dothideomycetes</taxon>
        <taxon>Pleosporomycetidae</taxon>
        <taxon>Pleosporales</taxon>
        <taxon>Tetraplosphaeriaceae</taxon>
        <taxon>Polyplosphaeria</taxon>
    </lineage>
</organism>
<dbReference type="SUPFAM" id="SSF103473">
    <property type="entry name" value="MFS general substrate transporter"/>
    <property type="match status" value="1"/>
</dbReference>
<dbReference type="EMBL" id="ML996184">
    <property type="protein sequence ID" value="KAF2732050.1"/>
    <property type="molecule type" value="Genomic_DNA"/>
</dbReference>
<dbReference type="PROSITE" id="PS50850">
    <property type="entry name" value="MFS"/>
    <property type="match status" value="1"/>
</dbReference>
<dbReference type="AlphaFoldDB" id="A0A9P4QTA4"/>
<sequence length="473" mass="52539">MAILGYMQDRIKTLKPSLDIANDPISLLCSLNGHQWANFIVGFLAWSWDAFDFHSVTITYAELSRTFNRSATQISVGVTLVLMFRPLGGAIFGLAADRWGRKWPFIVNCVLLIIFELATGFCQTYTQFLVIRSMFGFAMGGMYGNAAATALEDCPEPARGLMSGIFQNGYPFGYLLAIVFWKAFDSNVDSEDGWRSLFWFGAGPPVLLIAARYFMSETDTFQDRTPLRGPGPDFRGVMEEIKLAIQRNWGMLLYLVLLMAGFNYLSHGTQDLYPLMLRNKYNYDSTQITLVQVTANIGGVVGGAVNGYLSQIFGRRFAIVTSCVVGGALLYPYTFTSGQGIYAAVFFEQFCVQGAWGVIPIHLIELSPPAFRTFVVGTSYQLGTLVAAASNSIETAIGERYPLPPKNGEKVYDYSLVMCIFVACVFVYVVLVTSFGPERKGIMLRKDDDDEEMGNNMQLGNPWGYDRGAPVRR</sequence>
<dbReference type="Gene3D" id="1.20.1250.20">
    <property type="entry name" value="MFS general substrate transporter like domains"/>
    <property type="match status" value="2"/>
</dbReference>
<keyword evidence="3 6" id="KW-1133">Transmembrane helix</keyword>
<dbReference type="CDD" id="cd17316">
    <property type="entry name" value="MFS_SV2_like"/>
    <property type="match status" value="1"/>
</dbReference>
<feature type="transmembrane region" description="Helical" evidence="6">
    <location>
        <begin position="286"/>
        <end position="305"/>
    </location>
</feature>
<dbReference type="GO" id="GO:0035879">
    <property type="term" value="P:plasma membrane lactate transport"/>
    <property type="evidence" value="ECO:0007669"/>
    <property type="project" value="TreeGrafter"/>
</dbReference>